<dbReference type="InterPro" id="IPR007168">
    <property type="entry name" value="Phageshock_PspC_N"/>
</dbReference>
<gene>
    <name evidence="10" type="ORF">CSH63_30415</name>
</gene>
<feature type="transmembrane region" description="Helical" evidence="7">
    <location>
        <begin position="438"/>
        <end position="457"/>
    </location>
</feature>
<dbReference type="RefSeq" id="WP_120573159.1">
    <property type="nucleotide sequence ID" value="NZ_CP024087.1"/>
</dbReference>
<reference evidence="10 11" key="1">
    <citation type="submission" date="2017-10" db="EMBL/GenBank/DDBJ databases">
        <title>Integration of genomic and chemical information greatly accelerates assignment of the full stereostructure of myelolactone, a potent inhibitor of myeloma from a marine-derived Micromonospora.</title>
        <authorList>
            <person name="Kim M.C."/>
            <person name="Machado H."/>
            <person name="Jensen P.R."/>
            <person name="Fenical W."/>
        </authorList>
    </citation>
    <scope>NUCLEOTIDE SEQUENCE [LARGE SCALE GENOMIC DNA]</scope>
    <source>
        <strain evidence="10 11">CNY-010</strain>
    </source>
</reference>
<feature type="compositionally biased region" description="Low complexity" evidence="6">
    <location>
        <begin position="217"/>
        <end position="245"/>
    </location>
</feature>
<comment type="subcellular location">
    <subcellularLocation>
        <location evidence="1">Cell membrane</location>
        <topology evidence="1">Single-pass membrane protein</topology>
    </subcellularLocation>
</comment>
<name>A0A386WX51_9ACTN</name>
<dbReference type="EMBL" id="CP024087">
    <property type="protein sequence ID" value="AYF31689.1"/>
    <property type="molecule type" value="Genomic_DNA"/>
</dbReference>
<evidence type="ECO:0000256" key="7">
    <source>
        <dbReference type="SAM" id="Phobius"/>
    </source>
</evidence>
<feature type="compositionally biased region" description="Pro residues" evidence="6">
    <location>
        <begin position="249"/>
        <end position="271"/>
    </location>
</feature>
<accession>A0A386WX51</accession>
<evidence type="ECO:0000259" key="9">
    <source>
        <dbReference type="Pfam" id="PF09922"/>
    </source>
</evidence>
<feature type="transmembrane region" description="Helical" evidence="7">
    <location>
        <begin position="463"/>
        <end position="484"/>
    </location>
</feature>
<evidence type="ECO:0000256" key="1">
    <source>
        <dbReference type="ARBA" id="ARBA00004162"/>
    </source>
</evidence>
<feature type="compositionally biased region" description="Pro residues" evidence="6">
    <location>
        <begin position="34"/>
        <end position="54"/>
    </location>
</feature>
<evidence type="ECO:0000256" key="6">
    <source>
        <dbReference type="SAM" id="MobiDB-lite"/>
    </source>
</evidence>
<evidence type="ECO:0000259" key="8">
    <source>
        <dbReference type="Pfam" id="PF04024"/>
    </source>
</evidence>
<feature type="region of interest" description="Disordered" evidence="6">
    <location>
        <begin position="184"/>
        <end position="436"/>
    </location>
</feature>
<dbReference type="PANTHER" id="PTHR33885">
    <property type="entry name" value="PHAGE SHOCK PROTEIN C"/>
    <property type="match status" value="1"/>
</dbReference>
<evidence type="ECO:0000256" key="5">
    <source>
        <dbReference type="ARBA" id="ARBA00023136"/>
    </source>
</evidence>
<feature type="transmembrane region" description="Helical" evidence="7">
    <location>
        <begin position="491"/>
        <end position="511"/>
    </location>
</feature>
<keyword evidence="2" id="KW-1003">Cell membrane</keyword>
<evidence type="ECO:0000256" key="3">
    <source>
        <dbReference type="ARBA" id="ARBA00022692"/>
    </source>
</evidence>
<evidence type="ECO:0000256" key="4">
    <source>
        <dbReference type="ARBA" id="ARBA00022989"/>
    </source>
</evidence>
<sequence>MNEDAARPPRPWAAAQDAPPPPPPGTAPATDQATPPPGGTPFAGPPPGGYAPPPGAAGFTTRYGLVRPREGRYLAGVCAAIGRATNTDPVLWRVLLAVLGFFGGIGIIVYVAGWLIIPGEGDTASPVEAMLGRGRSSMSPITVIVLGIVVALGFAYVVTDGFRAILLGAVILIGGALLLNREQRGPAQRPAQPAPPHGPPPGPVPPVAWPEPPAPAPGTWAAAPPAAQWTGTPAGPGHPGTAPSGGLPGYPPPGRPEPGHPPVPASEPGYPPASASEPGYPPASVEPGYPPAPSVEPGYPQAEPGHPATSDAEREPGRPGPATGYPTLPAPGWPAAAGTRPGPSEPATVAMQQVTGPVADTGTWPAYGTNPAWPGARDAGTRLDEPAAVPPPAPVGAPLPPGGYRPPFAPHGPYAGSQPVPPPVRPPRPPKRPKERSPLGAITFSLIFLALGVVAMLDLLDVFPVGAAGYFAAVLATIGLGLLVGTWFGRARWLIALGLVTAAALGIATVAESYDRVRGIDGNVTWAPTDLRDLADRYENNLGDATLDLRGIDFDKQDVQVTVDVNLGNATVVVPPNVDVTTVADVNAGDATVFGRRSGGLGGRQWETTDAGADGPGGGKLRLYVHVNAGKLEVTR</sequence>
<dbReference type="GO" id="GO:0005886">
    <property type="term" value="C:plasma membrane"/>
    <property type="evidence" value="ECO:0007669"/>
    <property type="project" value="UniProtKB-SubCell"/>
</dbReference>
<organism evidence="10 11">
    <name type="scientific">Micromonospora tulbaghiae</name>
    <dbReference type="NCBI Taxonomy" id="479978"/>
    <lineage>
        <taxon>Bacteria</taxon>
        <taxon>Bacillati</taxon>
        <taxon>Actinomycetota</taxon>
        <taxon>Actinomycetes</taxon>
        <taxon>Micromonosporales</taxon>
        <taxon>Micromonosporaceae</taxon>
        <taxon>Micromonospora</taxon>
    </lineage>
</organism>
<dbReference type="Proteomes" id="UP000267804">
    <property type="component" value="Chromosome"/>
</dbReference>
<protein>
    <recommendedName>
        <fullName evidence="12">Phage shock protein C (PspC) family protein</fullName>
    </recommendedName>
</protein>
<evidence type="ECO:0000313" key="11">
    <source>
        <dbReference type="Proteomes" id="UP000267804"/>
    </source>
</evidence>
<feature type="transmembrane region" description="Helical" evidence="7">
    <location>
        <begin position="94"/>
        <end position="117"/>
    </location>
</feature>
<dbReference type="Pfam" id="PF09922">
    <property type="entry name" value="LiaF-like_C"/>
    <property type="match status" value="1"/>
</dbReference>
<keyword evidence="3 7" id="KW-0812">Transmembrane</keyword>
<dbReference type="AlphaFoldDB" id="A0A386WX51"/>
<dbReference type="PANTHER" id="PTHR33885:SF3">
    <property type="entry name" value="PHAGE SHOCK PROTEIN C"/>
    <property type="match status" value="1"/>
</dbReference>
<dbReference type="KEGG" id="mtua:CSH63_30415"/>
<proteinExistence type="predicted"/>
<feature type="transmembrane region" description="Helical" evidence="7">
    <location>
        <begin position="138"/>
        <end position="156"/>
    </location>
</feature>
<dbReference type="InterPro" id="IPR052027">
    <property type="entry name" value="PspC"/>
</dbReference>
<evidence type="ECO:0000313" key="10">
    <source>
        <dbReference type="EMBL" id="AYF31689.1"/>
    </source>
</evidence>
<evidence type="ECO:0000256" key="2">
    <source>
        <dbReference type="ARBA" id="ARBA00022475"/>
    </source>
</evidence>
<keyword evidence="4 7" id="KW-1133">Transmembrane helix</keyword>
<keyword evidence="5 7" id="KW-0472">Membrane</keyword>
<dbReference type="Pfam" id="PF04024">
    <property type="entry name" value="PspC"/>
    <property type="match status" value="1"/>
</dbReference>
<feature type="domain" description="Cell wall-active antibiotics response LiaF-like C-terminal" evidence="9">
    <location>
        <begin position="539"/>
        <end position="634"/>
    </location>
</feature>
<evidence type="ECO:0008006" key="12">
    <source>
        <dbReference type="Google" id="ProtNLM"/>
    </source>
</evidence>
<feature type="compositionally biased region" description="Pro residues" evidence="6">
    <location>
        <begin position="388"/>
        <end position="410"/>
    </location>
</feature>
<feature type="domain" description="Phage shock protein PspC N-terminal" evidence="8">
    <location>
        <begin position="65"/>
        <end position="119"/>
    </location>
</feature>
<feature type="compositionally biased region" description="Pro residues" evidence="6">
    <location>
        <begin position="192"/>
        <end position="216"/>
    </location>
</feature>
<dbReference type="InterPro" id="IPR024425">
    <property type="entry name" value="LiaF-like_C"/>
</dbReference>
<feature type="region of interest" description="Disordered" evidence="6">
    <location>
        <begin position="1"/>
        <end position="54"/>
    </location>
</feature>